<gene>
    <name evidence="1" type="ORF">M8C21_017033</name>
</gene>
<comment type="caution">
    <text evidence="1">The sequence shown here is derived from an EMBL/GenBank/DDBJ whole genome shotgun (WGS) entry which is preliminary data.</text>
</comment>
<organism evidence="1 2">
    <name type="scientific">Ambrosia artemisiifolia</name>
    <name type="common">Common ragweed</name>
    <dbReference type="NCBI Taxonomy" id="4212"/>
    <lineage>
        <taxon>Eukaryota</taxon>
        <taxon>Viridiplantae</taxon>
        <taxon>Streptophyta</taxon>
        <taxon>Embryophyta</taxon>
        <taxon>Tracheophyta</taxon>
        <taxon>Spermatophyta</taxon>
        <taxon>Magnoliopsida</taxon>
        <taxon>eudicotyledons</taxon>
        <taxon>Gunneridae</taxon>
        <taxon>Pentapetalae</taxon>
        <taxon>asterids</taxon>
        <taxon>campanulids</taxon>
        <taxon>Asterales</taxon>
        <taxon>Asteraceae</taxon>
        <taxon>Asteroideae</taxon>
        <taxon>Heliantheae alliance</taxon>
        <taxon>Heliantheae</taxon>
        <taxon>Ambrosia</taxon>
    </lineage>
</organism>
<sequence length="51" mass="5895">MCMMKTKIFLTLGFASITGMLKVRMQTTLQITSWHLVNQRLATCLCQQNLF</sequence>
<reference evidence="1" key="1">
    <citation type="submission" date="2022-06" db="EMBL/GenBank/DDBJ databases">
        <title>Uncovering the hologenomic basis of an extraordinary plant invasion.</title>
        <authorList>
            <person name="Bieker V.C."/>
            <person name="Martin M.D."/>
            <person name="Gilbert T."/>
            <person name="Hodgins K."/>
            <person name="Battlay P."/>
            <person name="Petersen B."/>
            <person name="Wilson J."/>
        </authorList>
    </citation>
    <scope>NUCLEOTIDE SEQUENCE</scope>
    <source>
        <strain evidence="1">AA19_3_7</strain>
        <tissue evidence="1">Leaf</tissue>
    </source>
</reference>
<accession>A0AAD5C2S8</accession>
<dbReference type="EMBL" id="JAMZMK010009756">
    <property type="protein sequence ID" value="KAI7734328.1"/>
    <property type="molecule type" value="Genomic_DNA"/>
</dbReference>
<name>A0AAD5C2S8_AMBAR</name>
<proteinExistence type="predicted"/>
<keyword evidence="2" id="KW-1185">Reference proteome</keyword>
<evidence type="ECO:0000313" key="1">
    <source>
        <dbReference type="EMBL" id="KAI7734328.1"/>
    </source>
</evidence>
<dbReference type="Proteomes" id="UP001206925">
    <property type="component" value="Unassembled WGS sequence"/>
</dbReference>
<evidence type="ECO:0000313" key="2">
    <source>
        <dbReference type="Proteomes" id="UP001206925"/>
    </source>
</evidence>
<protein>
    <submittedName>
        <fullName evidence="1">Uncharacterized protein</fullName>
    </submittedName>
</protein>
<dbReference type="AlphaFoldDB" id="A0AAD5C2S8"/>